<organism evidence="1 2">
    <name type="scientific">Aquimarina litoralis</name>
    <dbReference type="NCBI Taxonomy" id="584605"/>
    <lineage>
        <taxon>Bacteria</taxon>
        <taxon>Pseudomonadati</taxon>
        <taxon>Bacteroidota</taxon>
        <taxon>Flavobacteriia</taxon>
        <taxon>Flavobacteriales</taxon>
        <taxon>Flavobacteriaceae</taxon>
        <taxon>Aquimarina</taxon>
    </lineage>
</organism>
<dbReference type="EMBL" id="BAAAGE010000002">
    <property type="protein sequence ID" value="GAA0722054.1"/>
    <property type="molecule type" value="Genomic_DNA"/>
</dbReference>
<dbReference type="Proteomes" id="UP001501758">
    <property type="component" value="Unassembled WGS sequence"/>
</dbReference>
<reference evidence="2" key="1">
    <citation type="journal article" date="2019" name="Int. J. Syst. Evol. Microbiol.">
        <title>The Global Catalogue of Microorganisms (GCM) 10K type strain sequencing project: providing services to taxonomists for standard genome sequencing and annotation.</title>
        <authorList>
            <consortium name="The Broad Institute Genomics Platform"/>
            <consortium name="The Broad Institute Genome Sequencing Center for Infectious Disease"/>
            <person name="Wu L."/>
            <person name="Ma J."/>
        </authorList>
    </citation>
    <scope>NUCLEOTIDE SEQUENCE [LARGE SCALE GENOMIC DNA]</scope>
    <source>
        <strain evidence="2">JCM 15974</strain>
    </source>
</reference>
<sequence length="166" mass="19058">MAPDNWRKETIEFPLSFAPTLTYKGTEYVRFAPGWGKKDAEDYFTYAFLWYLDEVPTLSSKILESELETYFNGLMTVVSGSEDTTTSSIPTTKAFFEKLDETSYVGKVITYDAFTTKKEVTLNVIAKYSACPELEKHLVLFKFSPKKVDHPVWSKLENIQIDLDCK</sequence>
<keyword evidence="2" id="KW-1185">Reference proteome</keyword>
<accession>A0ABP3U453</accession>
<name>A0ABP3U453_9FLAO</name>
<comment type="caution">
    <text evidence="1">The sequence shown here is derived from an EMBL/GenBank/DDBJ whole genome shotgun (WGS) entry which is preliminary data.</text>
</comment>
<proteinExistence type="predicted"/>
<evidence type="ECO:0000313" key="1">
    <source>
        <dbReference type="EMBL" id="GAA0722054.1"/>
    </source>
</evidence>
<evidence type="ECO:0000313" key="2">
    <source>
        <dbReference type="Proteomes" id="UP001501758"/>
    </source>
</evidence>
<gene>
    <name evidence="1" type="ORF">GCM10009430_24070</name>
</gene>
<protein>
    <submittedName>
        <fullName evidence="1">Uncharacterized protein</fullName>
    </submittedName>
</protein>